<dbReference type="Proteomes" id="UP000486903">
    <property type="component" value="Unassembled WGS sequence"/>
</dbReference>
<comment type="caution">
    <text evidence="3">The sequence shown here is derived from an EMBL/GenBank/DDBJ whole genome shotgun (WGS) entry which is preliminary data.</text>
</comment>
<evidence type="ECO:0000256" key="1">
    <source>
        <dbReference type="SAM" id="Coils"/>
    </source>
</evidence>
<dbReference type="EMBL" id="SXFB01000006">
    <property type="protein sequence ID" value="NFV26544.1"/>
    <property type="molecule type" value="Genomic_DNA"/>
</dbReference>
<reference evidence="3 4" key="1">
    <citation type="submission" date="2019-04" db="EMBL/GenBank/DDBJ databases">
        <title>Genome sequencing of Clostridium botulinum Groups I-IV and Clostridium butyricum.</title>
        <authorList>
            <person name="Brunt J."/>
            <person name="Van Vliet A.H.M."/>
            <person name="Stringer S.C."/>
            <person name="Carter A.T."/>
            <person name="Peck M.W."/>
        </authorList>
    </citation>
    <scope>NUCLEOTIDE SEQUENCE [LARGE SCALE GENOMIC DNA]</scope>
    <source>
        <strain evidence="3 4">BL81</strain>
    </source>
</reference>
<keyword evidence="1" id="KW-0175">Coiled coil</keyword>
<accession>A0A6B4JP16</accession>
<dbReference type="Pfam" id="PF06810">
    <property type="entry name" value="Phage_scaffold"/>
    <property type="match status" value="1"/>
</dbReference>
<organism evidence="3 4">
    <name type="scientific">Clostridium botulinum</name>
    <dbReference type="NCBI Taxonomy" id="1491"/>
    <lineage>
        <taxon>Bacteria</taxon>
        <taxon>Bacillati</taxon>
        <taxon>Bacillota</taxon>
        <taxon>Clostridia</taxon>
        <taxon>Eubacteriales</taxon>
        <taxon>Clostridiaceae</taxon>
        <taxon>Clostridium</taxon>
    </lineage>
</organism>
<evidence type="ECO:0000313" key="4">
    <source>
        <dbReference type="Proteomes" id="UP000486903"/>
    </source>
</evidence>
<dbReference type="InterPro" id="IPR009636">
    <property type="entry name" value="SCAF"/>
</dbReference>
<proteinExistence type="predicted"/>
<evidence type="ECO:0000313" key="3">
    <source>
        <dbReference type="EMBL" id="NFV26544.1"/>
    </source>
</evidence>
<feature type="region of interest" description="Disordered" evidence="2">
    <location>
        <begin position="166"/>
        <end position="191"/>
    </location>
</feature>
<dbReference type="RefSeq" id="WP_003373692.1">
    <property type="nucleotide sequence ID" value="NZ_JACBBA010000004.1"/>
</dbReference>
<name>A0A6B4JP16_CLOBO</name>
<protein>
    <submittedName>
        <fullName evidence="3">Phage capsid protein</fullName>
    </submittedName>
</protein>
<dbReference type="AlphaFoldDB" id="A0A6B4JP16"/>
<sequence length="208" mass="23381">MAHIKDIIGEEAFNALSEDKRKELGKKDFEDIGSGNFIPRVRFDQVNEQAKEYKKQSEQKDTQLSKLKEEYKDVDGLKEKVEKLELDNKTQKEDYEKQLNEISFDNALEKALGAFNVKDKVSVMAHIDKSKLHLDGESITGLKDQIEPLKTSHDFLFEKEIKGTSSFGTGGSAGGQEPTHPTNFAQQLGKEKAESLKQVKDISSFAAN</sequence>
<evidence type="ECO:0000256" key="2">
    <source>
        <dbReference type="SAM" id="MobiDB-lite"/>
    </source>
</evidence>
<gene>
    <name evidence="3" type="ORF">FDG31_10250</name>
</gene>
<feature type="coiled-coil region" evidence="1">
    <location>
        <begin position="43"/>
        <end position="101"/>
    </location>
</feature>